<evidence type="ECO:0000313" key="5">
    <source>
        <dbReference type="EMBL" id="KAK5085400.1"/>
    </source>
</evidence>
<feature type="domain" description="FAD-binding" evidence="4">
    <location>
        <begin position="8"/>
        <end position="298"/>
    </location>
</feature>
<keyword evidence="3" id="KW-0560">Oxidoreductase</keyword>
<reference evidence="5 6" key="1">
    <citation type="submission" date="2023-08" db="EMBL/GenBank/DDBJ databases">
        <title>Black Yeasts Isolated from many extreme environments.</title>
        <authorList>
            <person name="Coleine C."/>
            <person name="Stajich J.E."/>
            <person name="Selbmann L."/>
        </authorList>
    </citation>
    <scope>NUCLEOTIDE SEQUENCE [LARGE SCALE GENOMIC DNA]</scope>
    <source>
        <strain evidence="5 6">CCFEE 5910</strain>
    </source>
</reference>
<dbReference type="GO" id="GO:0071949">
    <property type="term" value="F:FAD binding"/>
    <property type="evidence" value="ECO:0007669"/>
    <property type="project" value="InterPro"/>
</dbReference>
<sequence length="306" mass="34729">MAGIEQHDIAIIGDGPVGLTCSILLSLRGIDNVVFERYPDTSIHPKACGINQRTTEIFRIIGIEDEVYEHCAPPEIAGRTACYTSLGAEGREIVSRDAWGGGIYAEEYERLSSSRYCILPQIRLEPILRRIAVALNLDGVRYATEVRDLEQFEDHVKLTVRSRDEDYSVKARSFIAADGGRPFTTKLGVSWLGERNIFDMVFAQFRSPLRSLHPDPRNFITWSTNPKMGGSTKTGYLYQIGPWPLQPGEEEWVFACGVTEHDPERFDQQTMIDRLRRTLNIADLPVELRSFSHWNVNAISRIISRR</sequence>
<organism evidence="5 6">
    <name type="scientific">Lithohypha guttulata</name>
    <dbReference type="NCBI Taxonomy" id="1690604"/>
    <lineage>
        <taxon>Eukaryota</taxon>
        <taxon>Fungi</taxon>
        <taxon>Dikarya</taxon>
        <taxon>Ascomycota</taxon>
        <taxon>Pezizomycotina</taxon>
        <taxon>Eurotiomycetes</taxon>
        <taxon>Chaetothyriomycetidae</taxon>
        <taxon>Chaetothyriales</taxon>
        <taxon>Trichomeriaceae</taxon>
        <taxon>Lithohypha</taxon>
    </lineage>
</organism>
<dbReference type="PRINTS" id="PR00420">
    <property type="entry name" value="RNGMNOXGNASE"/>
</dbReference>
<dbReference type="Pfam" id="PF01494">
    <property type="entry name" value="FAD_binding_3"/>
    <property type="match status" value="1"/>
</dbReference>
<name>A0AAN7SZ51_9EURO</name>
<dbReference type="GO" id="GO:0016709">
    <property type="term" value="F:oxidoreductase activity, acting on paired donors, with incorporation or reduction of molecular oxygen, NAD(P)H as one donor, and incorporation of one atom of oxygen"/>
    <property type="evidence" value="ECO:0007669"/>
    <property type="project" value="UniProtKB-ARBA"/>
</dbReference>
<dbReference type="InterPro" id="IPR036188">
    <property type="entry name" value="FAD/NAD-bd_sf"/>
</dbReference>
<keyword evidence="6" id="KW-1185">Reference proteome</keyword>
<dbReference type="PANTHER" id="PTHR43004">
    <property type="entry name" value="TRK SYSTEM POTASSIUM UPTAKE PROTEIN"/>
    <property type="match status" value="1"/>
</dbReference>
<keyword evidence="2" id="KW-0274">FAD</keyword>
<dbReference type="SUPFAM" id="SSF51905">
    <property type="entry name" value="FAD/NAD(P)-binding domain"/>
    <property type="match status" value="1"/>
</dbReference>
<dbReference type="Gene3D" id="3.30.9.10">
    <property type="entry name" value="D-Amino Acid Oxidase, subunit A, domain 2"/>
    <property type="match status" value="1"/>
</dbReference>
<protein>
    <recommendedName>
        <fullName evidence="4">FAD-binding domain-containing protein</fullName>
    </recommendedName>
</protein>
<evidence type="ECO:0000259" key="4">
    <source>
        <dbReference type="Pfam" id="PF01494"/>
    </source>
</evidence>
<dbReference type="Gene3D" id="3.50.50.60">
    <property type="entry name" value="FAD/NAD(P)-binding domain"/>
    <property type="match status" value="1"/>
</dbReference>
<dbReference type="PANTHER" id="PTHR43004:SF8">
    <property type="entry name" value="FAD-BINDING DOMAIN-CONTAINING PROTEIN-RELATED"/>
    <property type="match status" value="1"/>
</dbReference>
<gene>
    <name evidence="5" type="ORF">LTR05_004685</name>
</gene>
<keyword evidence="1" id="KW-0285">Flavoprotein</keyword>
<proteinExistence type="predicted"/>
<dbReference type="Proteomes" id="UP001309876">
    <property type="component" value="Unassembled WGS sequence"/>
</dbReference>
<comment type="caution">
    <text evidence="5">The sequence shown here is derived from an EMBL/GenBank/DDBJ whole genome shotgun (WGS) entry which is preliminary data.</text>
</comment>
<accession>A0AAN7SZ51</accession>
<evidence type="ECO:0000256" key="1">
    <source>
        <dbReference type="ARBA" id="ARBA00022630"/>
    </source>
</evidence>
<dbReference type="EMBL" id="JAVRRJ010000004">
    <property type="protein sequence ID" value="KAK5085400.1"/>
    <property type="molecule type" value="Genomic_DNA"/>
</dbReference>
<evidence type="ECO:0000256" key="2">
    <source>
        <dbReference type="ARBA" id="ARBA00022827"/>
    </source>
</evidence>
<dbReference type="AlphaFoldDB" id="A0AAN7SZ51"/>
<dbReference type="InterPro" id="IPR050641">
    <property type="entry name" value="RIFMO-like"/>
</dbReference>
<evidence type="ECO:0000256" key="3">
    <source>
        <dbReference type="ARBA" id="ARBA00023002"/>
    </source>
</evidence>
<dbReference type="InterPro" id="IPR002938">
    <property type="entry name" value="FAD-bd"/>
</dbReference>
<evidence type="ECO:0000313" key="6">
    <source>
        <dbReference type="Proteomes" id="UP001309876"/>
    </source>
</evidence>